<protein>
    <submittedName>
        <fullName evidence="1">Retrovirus-related Pol polyprotein from transposon TNT 1-94</fullName>
    </submittedName>
</protein>
<dbReference type="AlphaFoldDB" id="A0A2I0AIT4"/>
<gene>
    <name evidence="1" type="ORF">AXF42_Ash006652</name>
</gene>
<accession>A0A2I0AIT4</accession>
<evidence type="ECO:0000313" key="2">
    <source>
        <dbReference type="Proteomes" id="UP000236161"/>
    </source>
</evidence>
<dbReference type="CDD" id="cd09272">
    <property type="entry name" value="RNase_HI_RT_Ty1"/>
    <property type="match status" value="1"/>
</dbReference>
<evidence type="ECO:0000313" key="1">
    <source>
        <dbReference type="EMBL" id="PKA55450.1"/>
    </source>
</evidence>
<reference evidence="1 2" key="1">
    <citation type="journal article" date="2017" name="Nature">
        <title>The Apostasia genome and the evolution of orchids.</title>
        <authorList>
            <person name="Zhang G.Q."/>
            <person name="Liu K.W."/>
            <person name="Li Z."/>
            <person name="Lohaus R."/>
            <person name="Hsiao Y.Y."/>
            <person name="Niu S.C."/>
            <person name="Wang J.Y."/>
            <person name="Lin Y.C."/>
            <person name="Xu Q."/>
            <person name="Chen L.J."/>
            <person name="Yoshida K."/>
            <person name="Fujiwara S."/>
            <person name="Wang Z.W."/>
            <person name="Zhang Y.Q."/>
            <person name="Mitsuda N."/>
            <person name="Wang M."/>
            <person name="Liu G.H."/>
            <person name="Pecoraro L."/>
            <person name="Huang H.X."/>
            <person name="Xiao X.J."/>
            <person name="Lin M."/>
            <person name="Wu X.Y."/>
            <person name="Wu W.L."/>
            <person name="Chen Y.Y."/>
            <person name="Chang S.B."/>
            <person name="Sakamoto S."/>
            <person name="Ohme-Takagi M."/>
            <person name="Yagi M."/>
            <person name="Zeng S.J."/>
            <person name="Shen C.Y."/>
            <person name="Yeh C.M."/>
            <person name="Luo Y.B."/>
            <person name="Tsai W.C."/>
            <person name="Van de Peer Y."/>
            <person name="Liu Z.J."/>
        </authorList>
    </citation>
    <scope>NUCLEOTIDE SEQUENCE [LARGE SCALE GENOMIC DNA]</scope>
    <source>
        <strain evidence="2">cv. Shenzhen</strain>
        <tissue evidence="1">Stem</tissue>
    </source>
</reference>
<name>A0A2I0AIT4_9ASPA</name>
<dbReference type="OrthoDB" id="1713237at2759"/>
<sequence length="81" mass="9558">MYLSNNLVQHARIKHVELDLHFVRERVGLGQARVLHVPSSQQFADIMTKALPFVLFQDFRYNLNVCPSIQIREDIDIYYLL</sequence>
<dbReference type="EMBL" id="KZ451979">
    <property type="protein sequence ID" value="PKA55450.1"/>
    <property type="molecule type" value="Genomic_DNA"/>
</dbReference>
<keyword evidence="2" id="KW-1185">Reference proteome</keyword>
<organism evidence="1 2">
    <name type="scientific">Apostasia shenzhenica</name>
    <dbReference type="NCBI Taxonomy" id="1088818"/>
    <lineage>
        <taxon>Eukaryota</taxon>
        <taxon>Viridiplantae</taxon>
        <taxon>Streptophyta</taxon>
        <taxon>Embryophyta</taxon>
        <taxon>Tracheophyta</taxon>
        <taxon>Spermatophyta</taxon>
        <taxon>Magnoliopsida</taxon>
        <taxon>Liliopsida</taxon>
        <taxon>Asparagales</taxon>
        <taxon>Orchidaceae</taxon>
        <taxon>Apostasioideae</taxon>
        <taxon>Apostasia</taxon>
    </lineage>
</organism>
<dbReference type="Proteomes" id="UP000236161">
    <property type="component" value="Unassembled WGS sequence"/>
</dbReference>
<proteinExistence type="predicted"/>